<gene>
    <name evidence="3" type="ordered locus">AS9A_1892</name>
</gene>
<feature type="transmembrane region" description="Helical" evidence="2">
    <location>
        <begin position="246"/>
        <end position="263"/>
    </location>
</feature>
<dbReference type="AlphaFoldDB" id="F6EMI1"/>
<dbReference type="EMBL" id="CP002786">
    <property type="protein sequence ID" value="AEF40341.1"/>
    <property type="molecule type" value="Genomic_DNA"/>
</dbReference>
<name>F6EMI1_HOYSD</name>
<evidence type="ECO:0000256" key="1">
    <source>
        <dbReference type="SAM" id="MobiDB-lite"/>
    </source>
</evidence>
<feature type="transmembrane region" description="Helical" evidence="2">
    <location>
        <begin position="36"/>
        <end position="55"/>
    </location>
</feature>
<sequence>MKRHELVNLAIFITLAGGLLFRVGSLWPEVPDDGALWRRIVLGLCAAVIVPGSGWASQHFQRPSAGFLGRVYLVFAVVSVIIDGVTARYFEMLVGIVWIPLFFGVIFLLGVHRWIDTLTRSPTHDRKSSQAPARITELEGRREPTRLPARLSRHEMANVVVGAVLSITAAFMTVTRWLEVDYSREESLAAQWQSWVLAACIVVITVVAAWGAGNYWRPTVDYITFVYGTLGAVAVVGYLVSERYLNALSIAVATPLLLIVLRVPTVRKRLESFTGNGTGRSGPGHPAGPASSAWPQPHSQS</sequence>
<dbReference type="KEGG" id="asd:AS9A_1892"/>
<protein>
    <submittedName>
        <fullName evidence="3">Uncharacterized protein</fullName>
    </submittedName>
</protein>
<evidence type="ECO:0000313" key="4">
    <source>
        <dbReference type="Proteomes" id="UP000009235"/>
    </source>
</evidence>
<dbReference type="RefSeq" id="WP_013806690.1">
    <property type="nucleotide sequence ID" value="NC_015564.1"/>
</dbReference>
<feature type="transmembrane region" description="Helical" evidence="2">
    <location>
        <begin position="222"/>
        <end position="240"/>
    </location>
</feature>
<evidence type="ECO:0000256" key="2">
    <source>
        <dbReference type="SAM" id="Phobius"/>
    </source>
</evidence>
<keyword evidence="2" id="KW-0812">Transmembrane</keyword>
<dbReference type="Proteomes" id="UP000009235">
    <property type="component" value="Chromosome"/>
</dbReference>
<reference evidence="3 4" key="1">
    <citation type="journal article" date="2011" name="J. Bacteriol.">
        <title>Complete genome sequence of Amycolicicoccus subflavus DQS3-9A1T, an actinomycete isolated from crude oil-polluted soil.</title>
        <authorList>
            <person name="Cai M."/>
            <person name="Chen W.M."/>
            <person name="Nie Y."/>
            <person name="Chi C.Q."/>
            <person name="Wang Y.N."/>
            <person name="Tang Y.Q."/>
            <person name="Li G.Y."/>
            <person name="Wu X.L."/>
        </authorList>
    </citation>
    <scope>NUCLEOTIDE SEQUENCE [LARGE SCALE GENOMIC DNA]</scope>
    <source>
        <strain evidence="4">DSM 45089 / DQS3-9A1</strain>
    </source>
</reference>
<proteinExistence type="predicted"/>
<feature type="region of interest" description="Disordered" evidence="1">
    <location>
        <begin position="272"/>
        <end position="301"/>
    </location>
</feature>
<keyword evidence="2" id="KW-1133">Transmembrane helix</keyword>
<keyword evidence="4" id="KW-1185">Reference proteome</keyword>
<dbReference type="STRING" id="443218.AS9A_1892"/>
<feature type="transmembrane region" description="Helical" evidence="2">
    <location>
        <begin position="156"/>
        <end position="178"/>
    </location>
</feature>
<dbReference type="OrthoDB" id="9818123at2"/>
<dbReference type="HOGENOM" id="CLU_923285_0_0_11"/>
<feature type="transmembrane region" description="Helical" evidence="2">
    <location>
        <begin position="190"/>
        <end position="210"/>
    </location>
</feature>
<organism evidence="3 4">
    <name type="scientific">Hoyosella subflava (strain DSM 45089 / JCM 17490 / NBRC 109087 / DQS3-9A1)</name>
    <name type="common">Amycolicicoccus subflavus</name>
    <dbReference type="NCBI Taxonomy" id="443218"/>
    <lineage>
        <taxon>Bacteria</taxon>
        <taxon>Bacillati</taxon>
        <taxon>Actinomycetota</taxon>
        <taxon>Actinomycetes</taxon>
        <taxon>Mycobacteriales</taxon>
        <taxon>Hoyosellaceae</taxon>
        <taxon>Hoyosella</taxon>
    </lineage>
</organism>
<feature type="transmembrane region" description="Helical" evidence="2">
    <location>
        <begin position="7"/>
        <end position="24"/>
    </location>
</feature>
<feature type="transmembrane region" description="Helical" evidence="2">
    <location>
        <begin position="92"/>
        <end position="111"/>
    </location>
</feature>
<evidence type="ECO:0000313" key="3">
    <source>
        <dbReference type="EMBL" id="AEF40341.1"/>
    </source>
</evidence>
<accession>F6EMI1</accession>
<keyword evidence="2" id="KW-0472">Membrane</keyword>
<feature type="transmembrane region" description="Helical" evidence="2">
    <location>
        <begin position="67"/>
        <end position="86"/>
    </location>
</feature>